<dbReference type="InterPro" id="IPR001613">
    <property type="entry name" value="Flavin_amine_oxidase"/>
</dbReference>
<accession>A0A2I1CFG2</accession>
<dbReference type="Gene3D" id="1.10.405.10">
    <property type="entry name" value="Guanine Nucleotide Dissociation Inhibitor, domain 1"/>
    <property type="match status" value="1"/>
</dbReference>
<evidence type="ECO:0000256" key="1">
    <source>
        <dbReference type="ARBA" id="ARBA00001974"/>
    </source>
</evidence>
<dbReference type="STRING" id="1392255.A0A2I1CFG2"/>
<dbReference type="Proteomes" id="UP000234474">
    <property type="component" value="Unassembled WGS sequence"/>
</dbReference>
<comment type="similarity">
    <text evidence="4">Belongs to the flavin monoamine oxidase family.</text>
</comment>
<dbReference type="AlphaFoldDB" id="A0A2I1CFG2"/>
<dbReference type="PRINTS" id="PR00757">
    <property type="entry name" value="AMINEOXDASEF"/>
</dbReference>
<keyword evidence="4" id="KW-0285">Flavoprotein</keyword>
<name>A0A2I1CFG2_ASPN1</name>
<feature type="binding site" evidence="3">
    <location>
        <position position="434"/>
    </location>
    <ligand>
        <name>FAD</name>
        <dbReference type="ChEBI" id="CHEBI:57692"/>
    </ligand>
</feature>
<dbReference type="Gene3D" id="3.90.660.10">
    <property type="match status" value="1"/>
</dbReference>
<feature type="domain" description="Amine oxidase" evidence="5">
    <location>
        <begin position="10"/>
        <end position="457"/>
    </location>
</feature>
<dbReference type="GO" id="GO:0001716">
    <property type="term" value="F:L-amino-acid oxidase activity"/>
    <property type="evidence" value="ECO:0007669"/>
    <property type="project" value="TreeGrafter"/>
</dbReference>
<gene>
    <name evidence="6" type="ORF">P174DRAFT_501158</name>
</gene>
<dbReference type="PANTHER" id="PTHR10742">
    <property type="entry name" value="FLAVIN MONOAMINE OXIDASE"/>
    <property type="match status" value="1"/>
</dbReference>
<evidence type="ECO:0000256" key="2">
    <source>
        <dbReference type="ARBA" id="ARBA00023002"/>
    </source>
</evidence>
<evidence type="ECO:0000313" key="7">
    <source>
        <dbReference type="Proteomes" id="UP000234474"/>
    </source>
</evidence>
<dbReference type="InterPro" id="IPR036188">
    <property type="entry name" value="FAD/NAD-bd_sf"/>
</dbReference>
<protein>
    <recommendedName>
        <fullName evidence="4">Amine oxidase</fullName>
        <ecNumber evidence="4">1.4.3.-</ecNumber>
    </recommendedName>
</protein>
<dbReference type="EC" id="1.4.3.-" evidence="4"/>
<evidence type="ECO:0000256" key="3">
    <source>
        <dbReference type="PIRSR" id="PIRSR601613-1"/>
    </source>
</evidence>
<feature type="binding site" evidence="3">
    <location>
        <position position="61"/>
    </location>
    <ligand>
        <name>substrate</name>
    </ligand>
</feature>
<comment type="cofactor">
    <cofactor evidence="1 4">
        <name>FAD</name>
        <dbReference type="ChEBI" id="CHEBI:57692"/>
    </cofactor>
</comment>
<dbReference type="Pfam" id="PF01593">
    <property type="entry name" value="Amino_oxidase"/>
    <property type="match status" value="1"/>
</dbReference>
<organism evidence="6 7">
    <name type="scientific">Aspergillus novofumigatus (strain IBT 16806)</name>
    <dbReference type="NCBI Taxonomy" id="1392255"/>
    <lineage>
        <taxon>Eukaryota</taxon>
        <taxon>Fungi</taxon>
        <taxon>Dikarya</taxon>
        <taxon>Ascomycota</taxon>
        <taxon>Pezizomycotina</taxon>
        <taxon>Eurotiomycetes</taxon>
        <taxon>Eurotiomycetidae</taxon>
        <taxon>Eurotiales</taxon>
        <taxon>Aspergillaceae</taxon>
        <taxon>Aspergillus</taxon>
        <taxon>Aspergillus subgen. Fumigati</taxon>
    </lineage>
</organism>
<feature type="binding site" evidence="3">
    <location>
        <position position="351"/>
    </location>
    <ligand>
        <name>substrate</name>
    </ligand>
</feature>
<dbReference type="OMA" id="ADWCVCT"/>
<dbReference type="GeneID" id="36538356"/>
<dbReference type="SUPFAM" id="SSF51905">
    <property type="entry name" value="FAD/NAD(P)-binding domain"/>
    <property type="match status" value="1"/>
</dbReference>
<dbReference type="SUPFAM" id="SSF54373">
    <property type="entry name" value="FAD-linked reductases, C-terminal domain"/>
    <property type="match status" value="1"/>
</dbReference>
<dbReference type="OrthoDB" id="7777654at2759"/>
<comment type="caution">
    <text evidence="6">The sequence shown here is derived from an EMBL/GenBank/DDBJ whole genome shotgun (WGS) entry which is preliminary data.</text>
</comment>
<feature type="binding site" evidence="3">
    <location>
        <begin position="30"/>
        <end position="31"/>
    </location>
    <ligand>
        <name>FAD</name>
        <dbReference type="ChEBI" id="CHEBI:57692"/>
    </ligand>
</feature>
<dbReference type="RefSeq" id="XP_024684957.1">
    <property type="nucleotide sequence ID" value="XM_024831019.1"/>
</dbReference>
<dbReference type="VEuPathDB" id="FungiDB:P174DRAFT_501158"/>
<evidence type="ECO:0000256" key="4">
    <source>
        <dbReference type="RuleBase" id="RU362067"/>
    </source>
</evidence>
<feature type="binding site" evidence="3">
    <location>
        <position position="241"/>
    </location>
    <ligand>
        <name>substrate</name>
    </ligand>
</feature>
<feature type="binding site" evidence="3">
    <location>
        <position position="11"/>
    </location>
    <ligand>
        <name>FAD</name>
        <dbReference type="ChEBI" id="CHEBI:57692"/>
    </ligand>
</feature>
<dbReference type="PANTHER" id="PTHR10742:SF342">
    <property type="entry name" value="AMINE OXIDASE"/>
    <property type="match status" value="1"/>
</dbReference>
<evidence type="ECO:0000313" key="6">
    <source>
        <dbReference type="EMBL" id="PKX96362.1"/>
    </source>
</evidence>
<evidence type="ECO:0000259" key="5">
    <source>
        <dbReference type="Pfam" id="PF01593"/>
    </source>
</evidence>
<keyword evidence="2 4" id="KW-0560">Oxidoreductase</keyword>
<dbReference type="Gene3D" id="3.50.50.60">
    <property type="entry name" value="FAD/NAD(P)-binding domain"/>
    <property type="match status" value="1"/>
</dbReference>
<reference evidence="7" key="1">
    <citation type="journal article" date="2018" name="Proc. Natl. Acad. Sci. U.S.A.">
        <title>Linking secondary metabolites to gene clusters through genome sequencing of six diverse Aspergillus species.</title>
        <authorList>
            <person name="Kaerboelling I."/>
            <person name="Vesth T.C."/>
            <person name="Frisvad J.C."/>
            <person name="Nybo J.L."/>
            <person name="Theobald S."/>
            <person name="Kuo A."/>
            <person name="Bowyer P."/>
            <person name="Matsuda Y."/>
            <person name="Mondo S."/>
            <person name="Lyhne E.K."/>
            <person name="Kogle M.E."/>
            <person name="Clum A."/>
            <person name="Lipzen A."/>
            <person name="Salamov A."/>
            <person name="Ngan C.Y."/>
            <person name="Daum C."/>
            <person name="Chiniquy J."/>
            <person name="Barry K."/>
            <person name="LaButti K."/>
            <person name="Haridas S."/>
            <person name="Simmons B.A."/>
            <person name="Magnuson J.K."/>
            <person name="Mortensen U.H."/>
            <person name="Larsen T.O."/>
            <person name="Grigoriev I.V."/>
            <person name="Baker S.E."/>
            <person name="Andersen M.R."/>
        </authorList>
    </citation>
    <scope>NUCLEOTIDE SEQUENCE [LARGE SCALE GENOMIC DNA]</scope>
    <source>
        <strain evidence="7">IBT 16806</strain>
    </source>
</reference>
<keyword evidence="4" id="KW-0274">FAD</keyword>
<dbReference type="GO" id="GO:0009063">
    <property type="term" value="P:amino acid catabolic process"/>
    <property type="evidence" value="ECO:0007669"/>
    <property type="project" value="TreeGrafter"/>
</dbReference>
<sequence length="523" mass="59271">MEIGIVGAGVSGLYTALLLQREGHRVTLYEANSRIGGRIYTHRFQPLNSNEDIYFEAGAMRIPRSSLHSRVYQFIRYLNTHGRHEDKIELIPYVLEHRNNIAFIRNRKVNVDDPTLAAECGLPVEYQGKSARQLLGEAVTPWLSLLHKDFQTGFGQLMKLDEMSFRTYLRFVVGWPHEVIDFVELINSQTNQYDLSCTEITMQNLDFHTRDWSTVRGGMSRVTESAANLIGREHIHLNARVDSIKENPGGSITLSTSAHSATFDKVVLAIPPAALHSIIERPTWSFMKEQALRATHYEPLYKIGLHFRTRFWEKLPTPCLGGQSVTDLRFRWIVYPSNDIGSSGSSVLLLYCWMNDAYRMASLPRDQRVSLVLHDLQRFYADTGVSISDEFIDAFDVCWSQESATGDAMFLPGQFSRFYEASRRAEGSVYFVGEHLSRHHTWIAGAVDSAIQTVGDMLGMSEIRSLGEEYSPVKKGGVNVQRHCGQKRCSYSIPLHNNVQYVEDLESAWMAKSGRATAICSRT</sequence>
<dbReference type="InterPro" id="IPR002937">
    <property type="entry name" value="Amino_oxidase"/>
</dbReference>
<dbReference type="EMBL" id="MSZS01000002">
    <property type="protein sequence ID" value="PKX96362.1"/>
    <property type="molecule type" value="Genomic_DNA"/>
</dbReference>
<proteinExistence type="inferred from homology"/>
<keyword evidence="7" id="KW-1185">Reference proteome</keyword>
<dbReference type="InterPro" id="IPR050281">
    <property type="entry name" value="Flavin_monoamine_oxidase"/>
</dbReference>
<feature type="binding site" evidence="3">
    <location>
        <begin position="58"/>
        <end position="61"/>
    </location>
    <ligand>
        <name>FAD</name>
        <dbReference type="ChEBI" id="CHEBI:57692"/>
    </ligand>
</feature>